<keyword evidence="2" id="KW-1185">Reference proteome</keyword>
<evidence type="ECO:0000313" key="1">
    <source>
        <dbReference type="EMBL" id="OQD87474.1"/>
    </source>
</evidence>
<dbReference type="AlphaFoldDB" id="A0A1V6QE40"/>
<accession>A0A1V6QE40</accession>
<reference evidence="2" key="1">
    <citation type="journal article" date="2017" name="Nat. Microbiol.">
        <title>Global analysis of biosynthetic gene clusters reveals vast potential of secondary metabolite production in Penicillium species.</title>
        <authorList>
            <person name="Nielsen J.C."/>
            <person name="Grijseels S."/>
            <person name="Prigent S."/>
            <person name="Ji B."/>
            <person name="Dainat J."/>
            <person name="Nielsen K.F."/>
            <person name="Frisvad J.C."/>
            <person name="Workman M."/>
            <person name="Nielsen J."/>
        </authorList>
    </citation>
    <scope>NUCLEOTIDE SEQUENCE [LARGE SCALE GENOMIC DNA]</scope>
    <source>
        <strain evidence="2">IBT 31811</strain>
    </source>
</reference>
<organism evidence="1 2">
    <name type="scientific">Penicillium antarcticum</name>
    <dbReference type="NCBI Taxonomy" id="416450"/>
    <lineage>
        <taxon>Eukaryota</taxon>
        <taxon>Fungi</taxon>
        <taxon>Dikarya</taxon>
        <taxon>Ascomycota</taxon>
        <taxon>Pezizomycotina</taxon>
        <taxon>Eurotiomycetes</taxon>
        <taxon>Eurotiomycetidae</taxon>
        <taxon>Eurotiales</taxon>
        <taxon>Aspergillaceae</taxon>
        <taxon>Penicillium</taxon>
    </lineage>
</organism>
<sequence length="132" mass="14425">MGAIKAAIRNPPPDLRRPHNVQPPRFVHMAGIRAILVLVVAHTGALNLKTIFPSKTSFAFFARRRVSERESSAAHFFGTHPSDSDIPSVDVGDGPPSKRILPSILCADVYSSLSTTTTNELDKLISYACEQR</sequence>
<name>A0A1V6QE40_9EURO</name>
<gene>
    <name evidence="1" type="ORF">PENANT_c005G06556</name>
</gene>
<proteinExistence type="predicted"/>
<dbReference type="Proteomes" id="UP000191672">
    <property type="component" value="Unassembled WGS sequence"/>
</dbReference>
<comment type="caution">
    <text evidence="1">The sequence shown here is derived from an EMBL/GenBank/DDBJ whole genome shotgun (WGS) entry which is preliminary data.</text>
</comment>
<evidence type="ECO:0000313" key="2">
    <source>
        <dbReference type="Proteomes" id="UP000191672"/>
    </source>
</evidence>
<protein>
    <submittedName>
        <fullName evidence="1">Uncharacterized protein</fullName>
    </submittedName>
</protein>
<dbReference type="EMBL" id="MDYN01000005">
    <property type="protein sequence ID" value="OQD87474.1"/>
    <property type="molecule type" value="Genomic_DNA"/>
</dbReference>